<evidence type="ECO:0008006" key="5">
    <source>
        <dbReference type="Google" id="ProtNLM"/>
    </source>
</evidence>
<dbReference type="RefSeq" id="WP_344072107.1">
    <property type="nucleotide sequence ID" value="NZ_BAAAPL010000002.1"/>
</dbReference>
<protein>
    <recommendedName>
        <fullName evidence="5">DUF3558 domain-containing protein</fullName>
    </recommendedName>
</protein>
<proteinExistence type="predicted"/>
<feature type="signal peptide" evidence="2">
    <location>
        <begin position="1"/>
        <end position="20"/>
    </location>
</feature>
<comment type="caution">
    <text evidence="3">The sequence shown here is derived from an EMBL/GenBank/DDBJ whole genome shotgun (WGS) entry which is preliminary data.</text>
</comment>
<organism evidence="3 4">
    <name type="scientific">Microbacterium sediminicola</name>
    <dbReference type="NCBI Taxonomy" id="415210"/>
    <lineage>
        <taxon>Bacteria</taxon>
        <taxon>Bacillati</taxon>
        <taxon>Actinomycetota</taxon>
        <taxon>Actinomycetes</taxon>
        <taxon>Micrococcales</taxon>
        <taxon>Microbacteriaceae</taxon>
        <taxon>Microbacterium</taxon>
    </lineage>
</organism>
<name>A0ABP4UBX3_9MICO</name>
<reference evidence="4" key="1">
    <citation type="journal article" date="2019" name="Int. J. Syst. Evol. Microbiol.">
        <title>The Global Catalogue of Microorganisms (GCM) 10K type strain sequencing project: providing services to taxonomists for standard genome sequencing and annotation.</title>
        <authorList>
            <consortium name="The Broad Institute Genomics Platform"/>
            <consortium name="The Broad Institute Genome Sequencing Center for Infectious Disease"/>
            <person name="Wu L."/>
            <person name="Ma J."/>
        </authorList>
    </citation>
    <scope>NUCLEOTIDE SEQUENCE [LARGE SCALE GENOMIC DNA]</scope>
    <source>
        <strain evidence="4">JCM 15577</strain>
    </source>
</reference>
<keyword evidence="2" id="KW-0732">Signal</keyword>
<evidence type="ECO:0000313" key="4">
    <source>
        <dbReference type="Proteomes" id="UP001501690"/>
    </source>
</evidence>
<feature type="chain" id="PRO_5045942006" description="DUF3558 domain-containing protein" evidence="2">
    <location>
        <begin position="21"/>
        <end position="208"/>
    </location>
</feature>
<evidence type="ECO:0000313" key="3">
    <source>
        <dbReference type="EMBL" id="GAA1701902.1"/>
    </source>
</evidence>
<dbReference type="PROSITE" id="PS51257">
    <property type="entry name" value="PROKAR_LIPOPROTEIN"/>
    <property type="match status" value="1"/>
</dbReference>
<keyword evidence="4" id="KW-1185">Reference proteome</keyword>
<accession>A0ABP4UBX3</accession>
<dbReference type="Proteomes" id="UP001501690">
    <property type="component" value="Unassembled WGS sequence"/>
</dbReference>
<evidence type="ECO:0000256" key="2">
    <source>
        <dbReference type="SAM" id="SignalP"/>
    </source>
</evidence>
<evidence type="ECO:0000256" key="1">
    <source>
        <dbReference type="SAM" id="MobiDB-lite"/>
    </source>
</evidence>
<gene>
    <name evidence="3" type="ORF">GCM10009808_19840</name>
</gene>
<dbReference type="EMBL" id="BAAAPL010000002">
    <property type="protein sequence ID" value="GAA1701902.1"/>
    <property type="molecule type" value="Genomic_DNA"/>
</dbReference>
<feature type="region of interest" description="Disordered" evidence="1">
    <location>
        <begin position="25"/>
        <end position="45"/>
    </location>
</feature>
<sequence length="208" mass="21222">MTKKIVLAGGGAAAALLLLAGCTTPTPEPTATTEPTTSPSATVAPTVEPTSDAIVLPACEDMLDLAVVQTNFGANAQFLDVVADGDLTSLLPGPAAQTALDAAVSREGCLWGIPNSDGAFFVIVADIPLSARDTLVSALGSSDFSETVIGSAPAFVWERDDEMGTLTTVYVFADPIWVTVTGAGTTASQTAIAEDVVMDMRDLFPAIS</sequence>